<comment type="caution">
    <text evidence="4">The sequence shown here is derived from an EMBL/GenBank/DDBJ whole genome shotgun (WGS) entry which is preliminary data.</text>
</comment>
<dbReference type="InterPro" id="IPR009014">
    <property type="entry name" value="Transketo_C/PFOR_II"/>
</dbReference>
<dbReference type="GO" id="GO:0006979">
    <property type="term" value="P:response to oxidative stress"/>
    <property type="evidence" value="ECO:0007669"/>
    <property type="project" value="TreeGrafter"/>
</dbReference>
<feature type="domain" description="Pyruvate flavodoxin/ferredoxin oxidoreductase pyrimidine binding" evidence="2">
    <location>
        <begin position="15"/>
        <end position="167"/>
    </location>
</feature>
<dbReference type="GO" id="GO:0016491">
    <property type="term" value="F:oxidoreductase activity"/>
    <property type="evidence" value="ECO:0007669"/>
    <property type="project" value="UniProtKB-KW"/>
</dbReference>
<dbReference type="AlphaFoldDB" id="A0A7C4GGY1"/>
<dbReference type="InterPro" id="IPR033412">
    <property type="entry name" value="PFOR_II"/>
</dbReference>
<gene>
    <name evidence="4" type="ORF">ENS41_06145</name>
</gene>
<evidence type="ECO:0000259" key="2">
    <source>
        <dbReference type="Pfam" id="PF01855"/>
    </source>
</evidence>
<dbReference type="InterPro" id="IPR050722">
    <property type="entry name" value="Pyruvate:ferred/Flavod_OxRd"/>
</dbReference>
<protein>
    <recommendedName>
        <fullName evidence="5">Pyruvate flavodoxin/ferredoxin oxidoreductase pyrimidine binding domain-containing protein</fullName>
    </recommendedName>
</protein>
<dbReference type="CDD" id="cd07034">
    <property type="entry name" value="TPP_PYR_PFOR_IOR-alpha_like"/>
    <property type="match status" value="1"/>
</dbReference>
<dbReference type="InterPro" id="IPR002880">
    <property type="entry name" value="Pyrv_Fd/Flavodoxin_OxRdtase_N"/>
</dbReference>
<evidence type="ECO:0008006" key="5">
    <source>
        <dbReference type="Google" id="ProtNLM"/>
    </source>
</evidence>
<reference evidence="4" key="1">
    <citation type="journal article" date="2020" name="mSystems">
        <title>Genome- and Community-Level Interaction Insights into Carbon Utilization and Element Cycling Functions of Hydrothermarchaeota in Hydrothermal Sediment.</title>
        <authorList>
            <person name="Zhou Z."/>
            <person name="Liu Y."/>
            <person name="Xu W."/>
            <person name="Pan J."/>
            <person name="Luo Z.H."/>
            <person name="Li M."/>
        </authorList>
    </citation>
    <scope>NUCLEOTIDE SEQUENCE [LARGE SCALE GENOMIC DNA]</scope>
    <source>
        <strain evidence="4">SpSt-488</strain>
    </source>
</reference>
<organism evidence="4">
    <name type="scientific">candidate division WOR-3 bacterium</name>
    <dbReference type="NCBI Taxonomy" id="2052148"/>
    <lineage>
        <taxon>Bacteria</taxon>
        <taxon>Bacteria division WOR-3</taxon>
    </lineage>
</organism>
<accession>A0A7C4GGY1</accession>
<keyword evidence="1" id="KW-0560">Oxidoreductase</keyword>
<evidence type="ECO:0000256" key="1">
    <source>
        <dbReference type="ARBA" id="ARBA00023002"/>
    </source>
</evidence>
<proteinExistence type="predicted"/>
<dbReference type="PANTHER" id="PTHR32154:SF20">
    <property type="entry name" value="2-OXOGLUTARATE OXIDOREDUCTASE SUBUNIT KORA"/>
    <property type="match status" value="1"/>
</dbReference>
<dbReference type="PANTHER" id="PTHR32154">
    <property type="entry name" value="PYRUVATE-FLAVODOXIN OXIDOREDUCTASE-RELATED"/>
    <property type="match status" value="1"/>
</dbReference>
<feature type="domain" description="Pyruvate:ferredoxin oxidoreductase core" evidence="3">
    <location>
        <begin position="267"/>
        <end position="328"/>
    </location>
</feature>
<dbReference type="Pfam" id="PF17147">
    <property type="entry name" value="PFOR_II"/>
    <property type="match status" value="1"/>
</dbReference>
<sequence length="367" mass="39137">MVLLDGSRLVVESLARAGADVFVGYPITPANLLYSYSMRRLPSALAAPDEITAAQWLCGFAATGLLPISATSFPGFALMLESLNMACMMELPLVVVLAQRLGPATGSATAGADGDLLLLQGAISGGFPLPVIAINSLEDCWNQPPLALALAAKLRTPVVLLSAKEMLMTQFSFELDSLPRIEPVPRRGDSGRRPHEPYAAGPDLVPDFLPVGNHEAQVRLNASTHDAGGIIQHLAPPALENTARLELKLLANLAEFTRFVLDEEAGADTVVVAWSVTASAAREAVASLRSRGRKVSLLLPNTLLPVPEDYLRILARYRRVVIAEENFSGHLRRILFGRAGRNGVVGVNALGRMVTPEEIAAAVDSDD</sequence>
<evidence type="ECO:0000259" key="3">
    <source>
        <dbReference type="Pfam" id="PF17147"/>
    </source>
</evidence>
<dbReference type="Gene3D" id="3.40.50.970">
    <property type="match status" value="1"/>
</dbReference>
<dbReference type="EMBL" id="DSUT01000129">
    <property type="protein sequence ID" value="HGK28520.1"/>
    <property type="molecule type" value="Genomic_DNA"/>
</dbReference>
<dbReference type="Pfam" id="PF01855">
    <property type="entry name" value="POR_N"/>
    <property type="match status" value="1"/>
</dbReference>
<name>A0A7C4GGY1_UNCW3</name>
<dbReference type="SUPFAM" id="SSF52922">
    <property type="entry name" value="TK C-terminal domain-like"/>
    <property type="match status" value="1"/>
</dbReference>
<evidence type="ECO:0000313" key="4">
    <source>
        <dbReference type="EMBL" id="HGK28520.1"/>
    </source>
</evidence>
<dbReference type="InterPro" id="IPR029061">
    <property type="entry name" value="THDP-binding"/>
</dbReference>
<dbReference type="Gene3D" id="3.40.50.920">
    <property type="match status" value="1"/>
</dbReference>
<dbReference type="SUPFAM" id="SSF52518">
    <property type="entry name" value="Thiamin diphosphate-binding fold (THDP-binding)"/>
    <property type="match status" value="1"/>
</dbReference>